<dbReference type="SUPFAM" id="SSF160574">
    <property type="entry name" value="BT0923-like"/>
    <property type="match status" value="1"/>
</dbReference>
<dbReference type="Proteomes" id="UP000251692">
    <property type="component" value="Unassembled WGS sequence"/>
</dbReference>
<gene>
    <name evidence="2" type="ORF">DP923_06590</name>
</gene>
<reference evidence="2 3" key="2">
    <citation type="submission" date="2018-07" db="EMBL/GenBank/DDBJ databases">
        <title>Pontibacter sp. 2b14 genomic sequence and assembly.</title>
        <authorList>
            <person name="Du Z.-J."/>
        </authorList>
    </citation>
    <scope>NUCLEOTIDE SEQUENCE [LARGE SCALE GENOMIC DNA]</scope>
    <source>
        <strain evidence="2 3">2b14</strain>
    </source>
</reference>
<evidence type="ECO:0000313" key="2">
    <source>
        <dbReference type="EMBL" id="RAU82910.1"/>
    </source>
</evidence>
<sequence length="149" mass="16974">MKLLALSVIAASTFSFLNFGDQDIPQNEVPSVVLNAFTQAHPNAAQVEWEKQHDMFEAEFEKDSIDYTVQLNAAGEVLQTKHDVTETELPQQIRKMIAESYAKYKIDDVELVEKKGTLYYQIELDGTLQDKQLVLDANGKEQKTVSYWD</sequence>
<evidence type="ECO:0000259" key="1">
    <source>
        <dbReference type="Pfam" id="PF11396"/>
    </source>
</evidence>
<protein>
    <recommendedName>
        <fullName evidence="1">Putative beta-lactamase-inhibitor-like PepSY-like domain-containing protein</fullName>
    </recommendedName>
</protein>
<dbReference type="RefSeq" id="WP_112305059.1">
    <property type="nucleotide sequence ID" value="NZ_QMDV01000002.1"/>
</dbReference>
<dbReference type="InterPro" id="IPR021533">
    <property type="entry name" value="PepSY-like"/>
</dbReference>
<dbReference type="Pfam" id="PF11396">
    <property type="entry name" value="PepSY_like"/>
    <property type="match status" value="2"/>
</dbReference>
<dbReference type="OrthoDB" id="1121502at2"/>
<reference evidence="2 3" key="1">
    <citation type="submission" date="2018-06" db="EMBL/GenBank/DDBJ databases">
        <authorList>
            <person name="Liu Z.-W."/>
        </authorList>
    </citation>
    <scope>NUCLEOTIDE SEQUENCE [LARGE SCALE GENOMIC DNA]</scope>
    <source>
        <strain evidence="2 3">2b14</strain>
    </source>
</reference>
<feature type="domain" description="Putative beta-lactamase-inhibitor-like PepSY-like" evidence="1">
    <location>
        <begin position="22"/>
        <end position="68"/>
    </location>
</feature>
<feature type="domain" description="Putative beta-lactamase-inhibitor-like PepSY-like" evidence="1">
    <location>
        <begin position="72"/>
        <end position="140"/>
    </location>
</feature>
<keyword evidence="3" id="KW-1185">Reference proteome</keyword>
<dbReference type="Gene3D" id="3.10.450.360">
    <property type="match status" value="1"/>
</dbReference>
<dbReference type="EMBL" id="QMDV01000002">
    <property type="protein sequence ID" value="RAU82910.1"/>
    <property type="molecule type" value="Genomic_DNA"/>
</dbReference>
<accession>A0A364REZ4</accession>
<organism evidence="2 3">
    <name type="scientific">Pontibacter arcticus</name>
    <dbReference type="NCBI Taxonomy" id="2080288"/>
    <lineage>
        <taxon>Bacteria</taxon>
        <taxon>Pseudomonadati</taxon>
        <taxon>Bacteroidota</taxon>
        <taxon>Cytophagia</taxon>
        <taxon>Cytophagales</taxon>
        <taxon>Hymenobacteraceae</taxon>
        <taxon>Pontibacter</taxon>
    </lineage>
</organism>
<name>A0A364REZ4_9BACT</name>
<dbReference type="AlphaFoldDB" id="A0A364REZ4"/>
<comment type="caution">
    <text evidence="2">The sequence shown here is derived from an EMBL/GenBank/DDBJ whole genome shotgun (WGS) entry which is preliminary data.</text>
</comment>
<proteinExistence type="predicted"/>
<evidence type="ECO:0000313" key="3">
    <source>
        <dbReference type="Proteomes" id="UP000251692"/>
    </source>
</evidence>